<dbReference type="GO" id="GO:0001786">
    <property type="term" value="F:phosphatidylserine binding"/>
    <property type="evidence" value="ECO:0007669"/>
    <property type="project" value="TreeGrafter"/>
</dbReference>
<dbReference type="PANTHER" id="PTHR10502">
    <property type="entry name" value="ANNEXIN"/>
    <property type="match status" value="1"/>
</dbReference>
<dbReference type="AlphaFoldDB" id="A0AAJ7WKB2"/>
<keyword evidence="5 6" id="KW-0111">Calcium/phospholipid-binding</keyword>
<comment type="domain">
    <text evidence="6">A pair of annexin repeats may form one binding site for calcium and phospholipid.</text>
</comment>
<dbReference type="PROSITE" id="PS51897">
    <property type="entry name" value="ANNEXIN_2"/>
    <property type="match status" value="4"/>
</dbReference>
<dbReference type="FunFam" id="1.10.220.10:FF:000022">
    <property type="entry name" value="Annexin A5"/>
    <property type="match status" value="1"/>
</dbReference>
<evidence type="ECO:0000256" key="1">
    <source>
        <dbReference type="ARBA" id="ARBA00007831"/>
    </source>
</evidence>
<dbReference type="InterPro" id="IPR018502">
    <property type="entry name" value="Annexin_repeat"/>
</dbReference>
<evidence type="ECO:0000256" key="6">
    <source>
        <dbReference type="RuleBase" id="RU003540"/>
    </source>
</evidence>
<dbReference type="FunFam" id="1.10.220.10:FF:000004">
    <property type="entry name" value="Annexin"/>
    <property type="match status" value="1"/>
</dbReference>
<evidence type="ECO:0000313" key="8">
    <source>
        <dbReference type="RefSeq" id="XP_032800928.1"/>
    </source>
</evidence>
<dbReference type="SUPFAM" id="SSF47874">
    <property type="entry name" value="Annexin"/>
    <property type="match status" value="1"/>
</dbReference>
<dbReference type="RefSeq" id="XP_032800929.1">
    <property type="nucleotide sequence ID" value="XM_032945038.1"/>
</dbReference>
<dbReference type="GO" id="GO:0005886">
    <property type="term" value="C:plasma membrane"/>
    <property type="evidence" value="ECO:0007669"/>
    <property type="project" value="TreeGrafter"/>
</dbReference>
<proteinExistence type="inferred from homology"/>
<keyword evidence="2 6" id="KW-0677">Repeat</keyword>
<evidence type="ECO:0000256" key="5">
    <source>
        <dbReference type="ARBA" id="ARBA00023302"/>
    </source>
</evidence>
<sequence>MATVLDFEGFDPESDAKALRKAMKGFGTDEQAIIDVVTHRSNAQRQQVAVVFKTLYGKDLLSDLKSELSGWFETLIVALFDPPLVYAAKQLKGAMRGAGTDEKCLIEILASRNNAEMLELCAAYQREYGSSLEEDIMGETSGLFQRVLVSLLTANRDEGDDVDEELASQDAEGLYLAGEDKLGTDESTFIMILCSRSHAHLKRVFEIYKDVAGKSIIESIRSETSGDFEDVLLAIVKCILDKPAFFAERLYKAMKHAGLGTDDATLVRVMVSRCEVDMLDIRFEFKRFFGETLYSFIKGDTSGDYKRALIQLCGGDD</sequence>
<keyword evidence="3 6" id="KW-0106">Calcium</keyword>
<keyword evidence="7" id="KW-1185">Reference proteome</keyword>
<name>A0AAJ7WKB2_PETMA</name>
<evidence type="ECO:0000313" key="10">
    <source>
        <dbReference type="RefSeq" id="XP_032800930.1"/>
    </source>
</evidence>
<evidence type="ECO:0000313" key="7">
    <source>
        <dbReference type="Proteomes" id="UP001318040"/>
    </source>
</evidence>
<dbReference type="RefSeq" id="XP_032800928.1">
    <property type="nucleotide sequence ID" value="XM_032945037.1"/>
</dbReference>
<dbReference type="Gene3D" id="1.10.220.10">
    <property type="entry name" value="Annexin"/>
    <property type="match status" value="4"/>
</dbReference>
<gene>
    <name evidence="8 9 10" type="primary">LOC116937908</name>
</gene>
<dbReference type="Pfam" id="PF00191">
    <property type="entry name" value="Annexin"/>
    <property type="match status" value="4"/>
</dbReference>
<dbReference type="PRINTS" id="PR00196">
    <property type="entry name" value="ANNEXIN"/>
</dbReference>
<dbReference type="Proteomes" id="UP001318040">
    <property type="component" value="Unplaced"/>
</dbReference>
<dbReference type="PANTHER" id="PTHR10502:SF28">
    <property type="entry name" value="ANNEXIN A4"/>
    <property type="match status" value="1"/>
</dbReference>
<dbReference type="GO" id="GO:0012506">
    <property type="term" value="C:vesicle membrane"/>
    <property type="evidence" value="ECO:0007669"/>
    <property type="project" value="TreeGrafter"/>
</dbReference>
<evidence type="ECO:0000256" key="4">
    <source>
        <dbReference type="ARBA" id="ARBA00023216"/>
    </source>
</evidence>
<dbReference type="GO" id="GO:0005737">
    <property type="term" value="C:cytoplasm"/>
    <property type="evidence" value="ECO:0007669"/>
    <property type="project" value="TreeGrafter"/>
</dbReference>
<organism evidence="7 9">
    <name type="scientific">Petromyzon marinus</name>
    <name type="common">Sea lamprey</name>
    <dbReference type="NCBI Taxonomy" id="7757"/>
    <lineage>
        <taxon>Eukaryota</taxon>
        <taxon>Metazoa</taxon>
        <taxon>Chordata</taxon>
        <taxon>Craniata</taxon>
        <taxon>Vertebrata</taxon>
        <taxon>Cyclostomata</taxon>
        <taxon>Hyperoartia</taxon>
        <taxon>Petromyzontiformes</taxon>
        <taxon>Petromyzontidae</taxon>
        <taxon>Petromyzon</taxon>
    </lineage>
</organism>
<evidence type="ECO:0000256" key="3">
    <source>
        <dbReference type="ARBA" id="ARBA00022837"/>
    </source>
</evidence>
<accession>A0AAJ7WKB2</accession>
<dbReference type="RefSeq" id="XP_032800930.1">
    <property type="nucleotide sequence ID" value="XM_032945039.1"/>
</dbReference>
<dbReference type="GO" id="GO:0005634">
    <property type="term" value="C:nucleus"/>
    <property type="evidence" value="ECO:0007669"/>
    <property type="project" value="TreeGrafter"/>
</dbReference>
<protein>
    <recommendedName>
        <fullName evidence="6">Annexin</fullName>
    </recommendedName>
</protein>
<reference evidence="8 9" key="1">
    <citation type="submission" date="2025-04" db="UniProtKB">
        <authorList>
            <consortium name="RefSeq"/>
        </authorList>
    </citation>
    <scope>IDENTIFICATION</scope>
    <source>
        <tissue evidence="8 9">Sperm</tissue>
    </source>
</reference>
<dbReference type="InterPro" id="IPR037104">
    <property type="entry name" value="Annexin_sf"/>
</dbReference>
<dbReference type="InterPro" id="IPR001464">
    <property type="entry name" value="Annexin"/>
</dbReference>
<dbReference type="FunFam" id="1.10.220.10:FF:000003">
    <property type="entry name" value="Annexin"/>
    <property type="match status" value="1"/>
</dbReference>
<dbReference type="GO" id="GO:0005544">
    <property type="term" value="F:calcium-dependent phospholipid binding"/>
    <property type="evidence" value="ECO:0007669"/>
    <property type="project" value="UniProtKB-KW"/>
</dbReference>
<dbReference type="SMART" id="SM00335">
    <property type="entry name" value="ANX"/>
    <property type="match status" value="4"/>
</dbReference>
<comment type="similarity">
    <text evidence="1 6">Belongs to the annexin family.</text>
</comment>
<evidence type="ECO:0000256" key="2">
    <source>
        <dbReference type="ARBA" id="ARBA00022737"/>
    </source>
</evidence>
<dbReference type="GO" id="GO:0005509">
    <property type="term" value="F:calcium ion binding"/>
    <property type="evidence" value="ECO:0007669"/>
    <property type="project" value="InterPro"/>
</dbReference>
<dbReference type="PROSITE" id="PS00223">
    <property type="entry name" value="ANNEXIN_1"/>
    <property type="match status" value="3"/>
</dbReference>
<dbReference type="FunFam" id="1.10.220.10:FF:000002">
    <property type="entry name" value="Annexin"/>
    <property type="match status" value="1"/>
</dbReference>
<keyword evidence="4 6" id="KW-0041">Annexin</keyword>
<dbReference type="InterPro" id="IPR018252">
    <property type="entry name" value="Annexin_repeat_CS"/>
</dbReference>
<evidence type="ECO:0000313" key="9">
    <source>
        <dbReference type="RefSeq" id="XP_032800929.1"/>
    </source>
</evidence>
<dbReference type="KEGG" id="pmrn:116937908"/>